<protein>
    <submittedName>
        <fullName evidence="1">Uncharacterized protein</fullName>
    </submittedName>
</protein>
<dbReference type="Proteomes" id="UP000287651">
    <property type="component" value="Unassembled WGS sequence"/>
</dbReference>
<reference evidence="1 2" key="1">
    <citation type="journal article" date="2014" name="Agronomy (Basel)">
        <title>A Draft Genome Sequence for Ensete ventricosum, the Drought-Tolerant Tree Against Hunger.</title>
        <authorList>
            <person name="Harrison J."/>
            <person name="Moore K.A."/>
            <person name="Paszkiewicz K."/>
            <person name="Jones T."/>
            <person name="Grant M."/>
            <person name="Ambacheew D."/>
            <person name="Muzemil S."/>
            <person name="Studholme D.J."/>
        </authorList>
    </citation>
    <scope>NUCLEOTIDE SEQUENCE [LARGE SCALE GENOMIC DNA]</scope>
</reference>
<gene>
    <name evidence="1" type="ORF">B296_00044056</name>
</gene>
<organism evidence="1 2">
    <name type="scientific">Ensete ventricosum</name>
    <name type="common">Abyssinian banana</name>
    <name type="synonym">Musa ensete</name>
    <dbReference type="NCBI Taxonomy" id="4639"/>
    <lineage>
        <taxon>Eukaryota</taxon>
        <taxon>Viridiplantae</taxon>
        <taxon>Streptophyta</taxon>
        <taxon>Embryophyta</taxon>
        <taxon>Tracheophyta</taxon>
        <taxon>Spermatophyta</taxon>
        <taxon>Magnoliopsida</taxon>
        <taxon>Liliopsida</taxon>
        <taxon>Zingiberales</taxon>
        <taxon>Musaceae</taxon>
        <taxon>Ensete</taxon>
    </lineage>
</organism>
<evidence type="ECO:0000313" key="2">
    <source>
        <dbReference type="Proteomes" id="UP000287651"/>
    </source>
</evidence>
<proteinExistence type="predicted"/>
<name>A0A426X497_ENSVE</name>
<sequence length="214" mass="23479">MTSLRGSPHATRTCEQRVPGEMTRVSPVDALPSSLANPTTSWIRTRVRIAGDGRWRRAREVANHGGKNGLLPSPLTHQINHASFSCAHTTITPNPHPPVKASPLFHLSLTLPDGDGIAERCALCAVQRWMPFVYSGSLSLIFVRTEKRSDLAGDLFLLFLDPEVRTVTPPSDAVGRRHPHRRTRSPHSSTVPIITAVLVPQLLSWSNGQLSVSR</sequence>
<dbReference type="EMBL" id="AMZH03027077">
    <property type="protein sequence ID" value="RRT34305.1"/>
    <property type="molecule type" value="Genomic_DNA"/>
</dbReference>
<evidence type="ECO:0000313" key="1">
    <source>
        <dbReference type="EMBL" id="RRT34305.1"/>
    </source>
</evidence>
<comment type="caution">
    <text evidence="1">The sequence shown here is derived from an EMBL/GenBank/DDBJ whole genome shotgun (WGS) entry which is preliminary data.</text>
</comment>
<dbReference type="AlphaFoldDB" id="A0A426X497"/>
<accession>A0A426X497</accession>